<dbReference type="Gene3D" id="3.40.50.300">
    <property type="entry name" value="P-loop containing nucleotide triphosphate hydrolases"/>
    <property type="match status" value="1"/>
</dbReference>
<feature type="domain" description="NACHT" evidence="1">
    <location>
        <begin position="153"/>
        <end position="295"/>
    </location>
</feature>
<dbReference type="InterPro" id="IPR016024">
    <property type="entry name" value="ARM-type_fold"/>
</dbReference>
<dbReference type="EMBL" id="CAADFO010000001">
    <property type="protein sequence ID" value="VFK22084.1"/>
    <property type="molecule type" value="Genomic_DNA"/>
</dbReference>
<evidence type="ECO:0000313" key="2">
    <source>
        <dbReference type="EMBL" id="VFK22084.1"/>
    </source>
</evidence>
<dbReference type="InterPro" id="IPR004155">
    <property type="entry name" value="PBS_lyase_HEAT"/>
</dbReference>
<dbReference type="SUPFAM" id="SSF48371">
    <property type="entry name" value="ARM repeat"/>
    <property type="match status" value="1"/>
</dbReference>
<dbReference type="InterPro" id="IPR007111">
    <property type="entry name" value="NACHT_NTPase"/>
</dbReference>
<dbReference type="Pfam" id="PF24410">
    <property type="entry name" value="wHTH-HSP90_Na-assoc"/>
    <property type="match status" value="1"/>
</dbReference>
<dbReference type="InterPro" id="IPR011989">
    <property type="entry name" value="ARM-like"/>
</dbReference>
<dbReference type="PANTHER" id="PTHR46844:SF1">
    <property type="entry name" value="SLR5058 PROTEIN"/>
    <property type="match status" value="1"/>
</dbReference>
<dbReference type="SUPFAM" id="SSF52540">
    <property type="entry name" value="P-loop containing nucleoside triphosphate hydrolases"/>
    <property type="match status" value="1"/>
</dbReference>
<organism evidence="2">
    <name type="scientific">Candidatus Kentrum sp. MB</name>
    <dbReference type="NCBI Taxonomy" id="2138164"/>
    <lineage>
        <taxon>Bacteria</taxon>
        <taxon>Pseudomonadati</taxon>
        <taxon>Pseudomonadota</taxon>
        <taxon>Gammaproteobacteria</taxon>
        <taxon>Candidatus Kentrum</taxon>
    </lineage>
</organism>
<dbReference type="Pfam" id="PF13646">
    <property type="entry name" value="HEAT_2"/>
    <property type="match status" value="1"/>
</dbReference>
<dbReference type="PROSITE" id="PS50837">
    <property type="entry name" value="NACHT"/>
    <property type="match status" value="1"/>
</dbReference>
<reference evidence="2" key="1">
    <citation type="submission" date="2019-02" db="EMBL/GenBank/DDBJ databases">
        <authorList>
            <person name="Gruber-Vodicka R. H."/>
            <person name="Seah K. B. B."/>
        </authorList>
    </citation>
    <scope>NUCLEOTIDE SEQUENCE</scope>
    <source>
        <strain evidence="2">BECK_BZ197</strain>
    </source>
</reference>
<dbReference type="AlphaFoldDB" id="A0A450WYG3"/>
<dbReference type="SMART" id="SM00567">
    <property type="entry name" value="EZ_HEAT"/>
    <property type="match status" value="2"/>
</dbReference>
<dbReference type="Gene3D" id="1.25.10.10">
    <property type="entry name" value="Leucine-rich Repeat Variant"/>
    <property type="match status" value="1"/>
</dbReference>
<name>A0A450WYG3_9GAMM</name>
<sequence length="942" mass="103936">MVDTVTLISAIATVLGVVVAIYFGIKGSKTPATSEPAEPTDASLHLESQYRDLALAACDIIDLANLPEDDRHIATRDLELRRLYVALRLRLEARAEDADNDKALAELAAHRNRGWGAGGGSERASAQSDQQAIVSLGERLHGAQPHDPKGAASALVVLGDPGAGKSTLLRWLATACLLRLKEDPAFAHLPDVASLPQPQGAPGWLPILVRCRELPPDTDTLDDMLFHTLRKGLLPETDCAPLVELLRTRLEKGAALLLVDGLDEITDPAARVRFSQQLVEIHHAFPHAPLVVTSRIVGYREMGYRIRAGFEHLTVADFSPEDKDAFARRWCALTEREERRESAAAELIRDIHSAERIERLTGNPMLLTTMALIKRKIGRLPQRRVELYEEAVKVLLNWRSEVDQPLDTREALPQLEYLAHALCESGLQQIREDQALELLRAARAAYPNLHALNRHTPEAFLARLEARTGLFLQSGHVRHDGRSVPVYEFRHLTFQEYLAGLALVQGRYRGWDKHTLTQAIAPLAGQVGKGERGDLVVENWREALRLAVSACNDNQVEEVLTAILRPLEEEKGTKRARAGLAALCLADEPDVSPALAREVLGTLVAQIQEPLYSAVSLTDAVTELARSRWAEPLGEGLLTEFLHRDGQERWPYGNLYAEAWAARTPTDKAAFADWLTEQAARLPACNEREATGIALTVMELAIRSRAYQAPGLVDGLIGRLGNGPALSHAVAWALGWLNGGPIGSDRADRWRPTPAQRDQLVAAATRPDCDSEALMCLSWIFRNERIVEAAAPLSTHLSGNQPPDTRHAIIEALGRIGDASAGPALLARLRDRQERPDVRAGTALALARIDVPEAREALYDTLRDPDEEIRQAALRGLAQECEEMDQELLSRDLDGVGPWLDPQQPIDSARMEQAAQELNQPLEQIRRRYRALAERFGLTLAE</sequence>
<accession>A0A450WYG3</accession>
<proteinExistence type="predicted"/>
<evidence type="ECO:0000259" key="1">
    <source>
        <dbReference type="PROSITE" id="PS50837"/>
    </source>
</evidence>
<dbReference type="PANTHER" id="PTHR46844">
    <property type="entry name" value="SLR5058 PROTEIN"/>
    <property type="match status" value="1"/>
</dbReference>
<dbReference type="InterPro" id="IPR027417">
    <property type="entry name" value="P-loop_NTPase"/>
</dbReference>
<dbReference type="InterPro" id="IPR056507">
    <property type="entry name" value="wHTH-HSP90_Na-assoc"/>
</dbReference>
<gene>
    <name evidence="2" type="ORF">BECKMB1821G_GA0114241_100137</name>
</gene>
<dbReference type="Pfam" id="PF05729">
    <property type="entry name" value="NACHT"/>
    <property type="match status" value="1"/>
</dbReference>
<protein>
    <submittedName>
        <fullName evidence="2">HEAT repeat-containing protein</fullName>
    </submittedName>
</protein>